<dbReference type="InterPro" id="IPR050373">
    <property type="entry name" value="Fibrinogen_C-term_domain"/>
</dbReference>
<evidence type="ECO:0000313" key="6">
    <source>
        <dbReference type="EMBL" id="KAK2182771.1"/>
    </source>
</evidence>
<dbReference type="InterPro" id="IPR014716">
    <property type="entry name" value="Fibrinogen_a/b/g_C_1"/>
</dbReference>
<keyword evidence="3" id="KW-0677">Repeat</keyword>
<dbReference type="GO" id="GO:0007154">
    <property type="term" value="P:cell communication"/>
    <property type="evidence" value="ECO:0007669"/>
    <property type="project" value="InterPro"/>
</dbReference>
<dbReference type="SMART" id="SM00186">
    <property type="entry name" value="FBG"/>
    <property type="match status" value="1"/>
</dbReference>
<gene>
    <name evidence="6" type="ORF">NP493_336g00003</name>
</gene>
<name>A0AAD9NVN9_RIDPI</name>
<evidence type="ECO:0000256" key="2">
    <source>
        <dbReference type="ARBA" id="ARBA00022536"/>
    </source>
</evidence>
<dbReference type="Gene3D" id="3.90.215.10">
    <property type="entry name" value="Gamma Fibrinogen, chain A, domain 1"/>
    <property type="match status" value="1"/>
</dbReference>
<evidence type="ECO:0000256" key="4">
    <source>
        <dbReference type="ARBA" id="ARBA00023157"/>
    </source>
</evidence>
<dbReference type="InterPro" id="IPR002181">
    <property type="entry name" value="Fibrinogen_a/b/g_C_dom"/>
</dbReference>
<evidence type="ECO:0000259" key="5">
    <source>
        <dbReference type="PROSITE" id="PS51406"/>
    </source>
</evidence>
<dbReference type="PROSITE" id="PS51406">
    <property type="entry name" value="FIBRINOGEN_C_2"/>
    <property type="match status" value="1"/>
</dbReference>
<dbReference type="InterPro" id="IPR020837">
    <property type="entry name" value="Fibrinogen_CS"/>
</dbReference>
<dbReference type="EMBL" id="JAODUO010000336">
    <property type="protein sequence ID" value="KAK2182771.1"/>
    <property type="molecule type" value="Genomic_DNA"/>
</dbReference>
<proteinExistence type="predicted"/>
<keyword evidence="2" id="KW-0245">EGF-like domain</keyword>
<evidence type="ECO:0000256" key="1">
    <source>
        <dbReference type="ARBA" id="ARBA00022473"/>
    </source>
</evidence>
<dbReference type="PROSITE" id="PS00514">
    <property type="entry name" value="FIBRINOGEN_C_1"/>
    <property type="match status" value="1"/>
</dbReference>
<organism evidence="6 7">
    <name type="scientific">Ridgeia piscesae</name>
    <name type="common">Tubeworm</name>
    <dbReference type="NCBI Taxonomy" id="27915"/>
    <lineage>
        <taxon>Eukaryota</taxon>
        <taxon>Metazoa</taxon>
        <taxon>Spiralia</taxon>
        <taxon>Lophotrochozoa</taxon>
        <taxon>Annelida</taxon>
        <taxon>Polychaeta</taxon>
        <taxon>Sedentaria</taxon>
        <taxon>Canalipalpata</taxon>
        <taxon>Sabellida</taxon>
        <taxon>Siboglinidae</taxon>
        <taxon>Ridgeia</taxon>
    </lineage>
</organism>
<keyword evidence="4" id="KW-1015">Disulfide bond</keyword>
<accession>A0AAD9NVN9</accession>
<reference evidence="6" key="1">
    <citation type="journal article" date="2023" name="Mol. Biol. Evol.">
        <title>Third-Generation Sequencing Reveals the Adaptive Role of the Epigenome in Three Deep-Sea Polychaetes.</title>
        <authorList>
            <person name="Perez M."/>
            <person name="Aroh O."/>
            <person name="Sun Y."/>
            <person name="Lan Y."/>
            <person name="Juniper S.K."/>
            <person name="Young C.R."/>
            <person name="Angers B."/>
            <person name="Qian P.Y."/>
        </authorList>
    </citation>
    <scope>NUCLEOTIDE SEQUENCE</scope>
    <source>
        <strain evidence="6">R07B-5</strain>
    </source>
</reference>
<dbReference type="Proteomes" id="UP001209878">
    <property type="component" value="Unassembled WGS sequence"/>
</dbReference>
<dbReference type="SUPFAM" id="SSF56496">
    <property type="entry name" value="Fibrinogen C-terminal domain-like"/>
    <property type="match status" value="1"/>
</dbReference>
<dbReference type="GO" id="GO:0016020">
    <property type="term" value="C:membrane"/>
    <property type="evidence" value="ECO:0007669"/>
    <property type="project" value="InterPro"/>
</dbReference>
<comment type="caution">
    <text evidence="6">The sequence shown here is derived from an EMBL/GenBank/DDBJ whole genome shotgun (WGS) entry which is preliminary data.</text>
</comment>
<feature type="domain" description="Fibrinogen C-terminal" evidence="5">
    <location>
        <begin position="182"/>
        <end position="415"/>
    </location>
</feature>
<protein>
    <recommendedName>
        <fullName evidence="5">Fibrinogen C-terminal domain-containing protein</fullName>
    </recommendedName>
</protein>
<dbReference type="Pfam" id="PF00147">
    <property type="entry name" value="Fibrinogen_C"/>
    <property type="match status" value="1"/>
</dbReference>
<keyword evidence="1" id="KW-0217">Developmental protein</keyword>
<sequence>MFYVCLGYEKSSAECLHGRIRSRPVFNHATYVFGRQFGGIKNPIAFHFDTNLTMPVTLKIDVYDRDALSRDEFVDSFVIDLTENHLRAGPSVLVLAGRTRLIATSRVSCDPDWFVLPNCDVFCPKPSHSYMHYTCDPDTGQKVCDKGWKGYNCVIPLKLTMPPTATSLPASTTSIGNHEPVVFIDRDNADCDRLAMNGIALQDDVYVIHVGQLNPFPVFCDISSGGWTVIQQRVEGSESFYRGWDEYKDGFGEIGKDKDYWLGLEKIYQLTNQRSYKLRVTVELGSGDSRYAEYDSFWVEDESRLYRLHIAGYNGTAGDALASDVFHGSRSHRLAPFSTFDRDNDNWSQGSCAAQYRSGWWFNDCYWANLNGPYVNDRNTDHPACPDGMCVAWLTILGYEEFSLRATKMEILPNPRF</sequence>
<dbReference type="AlphaFoldDB" id="A0AAD9NVN9"/>
<dbReference type="CDD" id="cd00087">
    <property type="entry name" value="FReD"/>
    <property type="match status" value="1"/>
</dbReference>
<dbReference type="GO" id="GO:0005615">
    <property type="term" value="C:extracellular space"/>
    <property type="evidence" value="ECO:0007669"/>
    <property type="project" value="TreeGrafter"/>
</dbReference>
<keyword evidence="7" id="KW-1185">Reference proteome</keyword>
<dbReference type="PANTHER" id="PTHR19143">
    <property type="entry name" value="FIBRINOGEN/TENASCIN/ANGIOPOEITIN"/>
    <property type="match status" value="1"/>
</dbReference>
<evidence type="ECO:0000256" key="3">
    <source>
        <dbReference type="ARBA" id="ARBA00022737"/>
    </source>
</evidence>
<dbReference type="Pfam" id="PF01414">
    <property type="entry name" value="DSL"/>
    <property type="match status" value="1"/>
</dbReference>
<evidence type="ECO:0000313" key="7">
    <source>
        <dbReference type="Proteomes" id="UP001209878"/>
    </source>
</evidence>
<dbReference type="SMART" id="SM00051">
    <property type="entry name" value="DSL"/>
    <property type="match status" value="1"/>
</dbReference>
<dbReference type="InterPro" id="IPR001774">
    <property type="entry name" value="DSL"/>
</dbReference>
<dbReference type="Gene3D" id="2.10.25.140">
    <property type="match status" value="1"/>
</dbReference>
<dbReference type="InterPro" id="IPR036056">
    <property type="entry name" value="Fibrinogen-like_C"/>
</dbReference>